<dbReference type="Proteomes" id="UP000078486">
    <property type="component" value="Unassembled WGS sequence"/>
</dbReference>
<evidence type="ECO:0000256" key="2">
    <source>
        <dbReference type="SAM" id="Phobius"/>
    </source>
</evidence>
<keyword evidence="2" id="KW-1133">Transmembrane helix</keyword>
<proteinExistence type="predicted"/>
<accession>A0A178IJ81</accession>
<feature type="transmembrane region" description="Helical" evidence="2">
    <location>
        <begin position="155"/>
        <end position="176"/>
    </location>
</feature>
<protein>
    <submittedName>
        <fullName evidence="3">Uncharacterized protein</fullName>
    </submittedName>
</protein>
<dbReference type="AlphaFoldDB" id="A0A178IJ81"/>
<dbReference type="STRING" id="1184151.AW736_11595"/>
<reference evidence="3 4" key="1">
    <citation type="submission" date="2016-01" db="EMBL/GenBank/DDBJ databases">
        <title>High potential of lignocellulose degradation of a new Verrucomicrobia species.</title>
        <authorList>
            <person name="Wang Y."/>
            <person name="Shi Y."/>
            <person name="Qiu Z."/>
            <person name="Liu S."/>
            <person name="Yang H."/>
        </authorList>
    </citation>
    <scope>NUCLEOTIDE SEQUENCE [LARGE SCALE GENOMIC DNA]</scope>
    <source>
        <strain evidence="3 4">TSB47</strain>
    </source>
</reference>
<gene>
    <name evidence="3" type="ORF">AW736_11595</name>
</gene>
<comment type="caution">
    <text evidence="3">The sequence shown here is derived from an EMBL/GenBank/DDBJ whole genome shotgun (WGS) entry which is preliminary data.</text>
</comment>
<organism evidence="3 4">
    <name type="scientific">Termitidicoccus mucosus</name>
    <dbReference type="NCBI Taxonomy" id="1184151"/>
    <lineage>
        <taxon>Bacteria</taxon>
        <taxon>Pseudomonadati</taxon>
        <taxon>Verrucomicrobiota</taxon>
        <taxon>Opitutia</taxon>
        <taxon>Opitutales</taxon>
        <taxon>Opitutaceae</taxon>
        <taxon>Termitidicoccus</taxon>
    </lineage>
</organism>
<keyword evidence="1" id="KW-0175">Coiled coil</keyword>
<keyword evidence="2" id="KW-0472">Membrane</keyword>
<name>A0A178IJ81_9BACT</name>
<evidence type="ECO:0000313" key="3">
    <source>
        <dbReference type="EMBL" id="OAM89944.1"/>
    </source>
</evidence>
<keyword evidence="2" id="KW-0812">Transmembrane</keyword>
<dbReference type="EMBL" id="LRRQ01000076">
    <property type="protein sequence ID" value="OAM89944.1"/>
    <property type="molecule type" value="Genomic_DNA"/>
</dbReference>
<sequence>MSNESTHLTQFQQKAQIRLQEMEVEWRRTLFERFREICREEMMEVMKTLLSSMHSPEELQQRLAELQQSQQSAQMELFSTVSQTSEEIKALASKLESHSTQPDTQALEEITKEAAAKQESLAKEAISKQEENTRKLQEDVRQSVQVSRLSLMKGVILSAVITLLVCAGAVAALKFLGNSALVSESEVRARETLSRQKAEAATELKTLQERRAALDKEMEDLGKRRDALTADIRQSTETQRTAAANVSALQRQITQLQQIQEQFRFKLVKGEEQGVFVEVPPDATPFAYGDKIFIQVK</sequence>
<evidence type="ECO:0000256" key="1">
    <source>
        <dbReference type="SAM" id="Coils"/>
    </source>
</evidence>
<evidence type="ECO:0000313" key="4">
    <source>
        <dbReference type="Proteomes" id="UP000078486"/>
    </source>
</evidence>
<dbReference type="RefSeq" id="WP_068770402.1">
    <property type="nucleotide sequence ID" value="NZ_CP109796.1"/>
</dbReference>
<dbReference type="OrthoDB" id="194469at2"/>
<keyword evidence="4" id="KW-1185">Reference proteome</keyword>
<feature type="coiled-coil region" evidence="1">
    <location>
        <begin position="190"/>
        <end position="231"/>
    </location>
</feature>